<evidence type="ECO:0000256" key="1">
    <source>
        <dbReference type="SAM" id="MobiDB-lite"/>
    </source>
</evidence>
<feature type="compositionally biased region" description="Pro residues" evidence="1">
    <location>
        <begin position="183"/>
        <end position="203"/>
    </location>
</feature>
<dbReference type="EMBL" id="CAKKNE010000002">
    <property type="protein sequence ID" value="CAH0367166.1"/>
    <property type="molecule type" value="Genomic_DNA"/>
</dbReference>
<evidence type="ECO:0000313" key="3">
    <source>
        <dbReference type="Proteomes" id="UP000789595"/>
    </source>
</evidence>
<organism evidence="2 3">
    <name type="scientific">Pelagomonas calceolata</name>
    <dbReference type="NCBI Taxonomy" id="35677"/>
    <lineage>
        <taxon>Eukaryota</taxon>
        <taxon>Sar</taxon>
        <taxon>Stramenopiles</taxon>
        <taxon>Ochrophyta</taxon>
        <taxon>Pelagophyceae</taxon>
        <taxon>Pelagomonadales</taxon>
        <taxon>Pelagomonadaceae</taxon>
        <taxon>Pelagomonas</taxon>
    </lineage>
</organism>
<name>A0A8J2WYT4_9STRA</name>
<accession>A0A8J2WYT4</accession>
<dbReference type="InterPro" id="IPR011993">
    <property type="entry name" value="PH-like_dom_sf"/>
</dbReference>
<dbReference type="Proteomes" id="UP000789595">
    <property type="component" value="Unassembled WGS sequence"/>
</dbReference>
<feature type="compositionally biased region" description="Low complexity" evidence="1">
    <location>
        <begin position="1"/>
        <end position="18"/>
    </location>
</feature>
<keyword evidence="3" id="KW-1185">Reference proteome</keyword>
<feature type="region of interest" description="Disordered" evidence="1">
    <location>
        <begin position="126"/>
        <end position="223"/>
    </location>
</feature>
<protein>
    <submittedName>
        <fullName evidence="2">Uncharacterized protein</fullName>
    </submittedName>
</protein>
<proteinExistence type="predicted"/>
<comment type="caution">
    <text evidence="2">The sequence shown here is derived from an EMBL/GenBank/DDBJ whole genome shotgun (WGS) entry which is preliminary data.</text>
</comment>
<feature type="compositionally biased region" description="Low complexity" evidence="1">
    <location>
        <begin position="165"/>
        <end position="182"/>
    </location>
</feature>
<evidence type="ECO:0000313" key="2">
    <source>
        <dbReference type="EMBL" id="CAH0367166.1"/>
    </source>
</evidence>
<gene>
    <name evidence="2" type="ORF">PECAL_2P01750</name>
</gene>
<feature type="compositionally biased region" description="Low complexity" evidence="1">
    <location>
        <begin position="204"/>
        <end position="218"/>
    </location>
</feature>
<dbReference type="OrthoDB" id="206182at2759"/>
<reference evidence="2" key="1">
    <citation type="submission" date="2021-11" db="EMBL/GenBank/DDBJ databases">
        <authorList>
            <consortium name="Genoscope - CEA"/>
            <person name="William W."/>
        </authorList>
    </citation>
    <scope>NUCLEOTIDE SEQUENCE</scope>
</reference>
<dbReference type="AlphaFoldDB" id="A0A8J2WYT4"/>
<dbReference type="Gene3D" id="2.30.29.30">
    <property type="entry name" value="Pleckstrin-homology domain (PH domain)/Phosphotyrosine-binding domain (PTB)"/>
    <property type="match status" value="1"/>
</dbReference>
<feature type="region of interest" description="Disordered" evidence="1">
    <location>
        <begin position="1"/>
        <end position="23"/>
    </location>
</feature>
<sequence length="362" mass="37570">MGATQSSTEAAESPTSSSRGLGLGAVGDAVDRWFDVSTDYVCGPNSCSCLLDDGADGSFTVSQASITVVSADGRTDTFGPAEDAPARASAAAFDDDAYGEEYRTLVLGEAAPRGGPAVERIDAPPEIIDDADEPPPARAAPSPRAAAKKPRAAPKAAAPPPAKAAPPAAAREAATTPIAKPAATPPSPKAKPPAPPAPAPPPAAAARRSPAATPKAGPKPAPEIEVNLVRVKRSLRKGIPFVKHCSDLRKRDRVLCLNRAETRVGWKRGQPETTMVSLRDIDAVRMASEVDPAASLLKPVAGTHILRQTADGPTIMKRAFSLVLVDRTLDIECGSELEARTLCAAFKVMVRDEKVKYGDIAG</sequence>